<organism evidence="13 14">
    <name type="scientific">Hypericibacter terrae</name>
    <dbReference type="NCBI Taxonomy" id="2602015"/>
    <lineage>
        <taxon>Bacteria</taxon>
        <taxon>Pseudomonadati</taxon>
        <taxon>Pseudomonadota</taxon>
        <taxon>Alphaproteobacteria</taxon>
        <taxon>Rhodospirillales</taxon>
        <taxon>Dongiaceae</taxon>
        <taxon>Hypericibacter</taxon>
    </lineage>
</organism>
<dbReference type="HAMAP" id="MF_00664">
    <property type="entry name" value="PS_decarb_PSD_A"/>
    <property type="match status" value="1"/>
</dbReference>
<keyword evidence="5 11" id="KW-0472">Membrane</keyword>
<dbReference type="PANTHER" id="PTHR35809">
    <property type="entry name" value="ARCHAETIDYLSERINE DECARBOXYLASE PROENZYME-RELATED"/>
    <property type="match status" value="1"/>
</dbReference>
<evidence type="ECO:0000256" key="9">
    <source>
        <dbReference type="ARBA" id="ARBA00023264"/>
    </source>
</evidence>
<feature type="chain" id="PRO_5023980135" description="Phosphatidylserine decarboxylase beta chain" evidence="11">
    <location>
        <begin position="1"/>
        <end position="202"/>
    </location>
</feature>
<evidence type="ECO:0000256" key="11">
    <source>
        <dbReference type="HAMAP-Rule" id="MF_00664"/>
    </source>
</evidence>
<dbReference type="NCBIfam" id="NF003678">
    <property type="entry name" value="PRK05305.1-2"/>
    <property type="match status" value="1"/>
</dbReference>
<comment type="PTM">
    <text evidence="11">Is synthesized initially as an inactive proenzyme. Formation of the active enzyme involves a self-maturation process in which the active site pyruvoyl group is generated from an internal serine residue via an autocatalytic post-translational modification. Two non-identical subunits are generated from the proenzyme in this reaction, and the pyruvate is formed at the N-terminus of the alpha chain, which is derived from the carboxyl end of the proenzyme. The post-translation cleavage follows an unusual pathway, termed non-hydrolytic serinolysis, in which the side chain hydroxyl group of the serine supplies its oxygen atom to form the C-terminus of the beta chain, while the remainder of the serine residue undergoes an oxidative deamination to produce ammonia and the pyruvoyl prosthetic group on the alpha chain.</text>
</comment>
<comment type="subunit">
    <text evidence="11">Heterodimer of a large membrane-associated beta subunit and a small pyruvoyl-containing alpha subunit.</text>
</comment>
<comment type="pathway">
    <text evidence="11">Phospholipid metabolism; phosphatidylethanolamine biosynthesis; phosphatidylethanolamine from CDP-diacylglycerol: step 2/2.</text>
</comment>
<keyword evidence="12" id="KW-0812">Transmembrane</keyword>
<feature type="active site" description="Schiff-base intermediate with substrate; via pyruvic acid" evidence="11">
    <location>
        <position position="203"/>
    </location>
</feature>
<evidence type="ECO:0000313" key="13">
    <source>
        <dbReference type="EMBL" id="QEX18197.1"/>
    </source>
</evidence>
<dbReference type="UniPathway" id="UPA00558">
    <property type="reaction ID" value="UER00616"/>
</dbReference>
<sequence length="245" mass="27206">MRAARHPAVTASHRTFSLLDRILVPIHREGWRFAGLFAIATLLLWWLWSPLGWVGLVATLWCIYFFRDPPRVTPIRAGLVIAPADGVVQAIEPAVPPAELGMPALPLIRISVFMNVFDVHVNRMPVDGTVLSLGYRPGKFFNASLDKASEFNERQSVRLRSADGHEFAVVQIAGLVARRIRCDIETNQAVRAGERFGLIRFGSRVDVYLPEGIAPLVVVGQRSVAGETVFADLQSAEPMRRGEMR</sequence>
<keyword evidence="2 11" id="KW-0444">Lipid biosynthesis</keyword>
<keyword evidence="6 11" id="KW-0865">Zymogen</keyword>
<proteinExistence type="inferred from homology"/>
<evidence type="ECO:0000256" key="8">
    <source>
        <dbReference type="ARBA" id="ARBA00023239"/>
    </source>
</evidence>
<keyword evidence="10 11" id="KW-0670">Pyruvate</keyword>
<comment type="similarity">
    <text evidence="11">Belongs to the phosphatidylserine decarboxylase family. PSD-A subfamily.</text>
</comment>
<dbReference type="AlphaFoldDB" id="A0A5J6MM26"/>
<dbReference type="Proteomes" id="UP000326202">
    <property type="component" value="Chromosome"/>
</dbReference>
<feature type="chain" id="PRO_5023980134" description="Phosphatidylserine decarboxylase alpha chain" evidence="11">
    <location>
        <begin position="203"/>
        <end position="245"/>
    </location>
</feature>
<evidence type="ECO:0000313" key="14">
    <source>
        <dbReference type="Proteomes" id="UP000326202"/>
    </source>
</evidence>
<protein>
    <recommendedName>
        <fullName evidence="11">Phosphatidylserine decarboxylase proenzyme</fullName>
        <ecNumber evidence="11">4.1.1.65</ecNumber>
    </recommendedName>
    <component>
        <recommendedName>
            <fullName evidence="11">Phosphatidylserine decarboxylase alpha chain</fullName>
        </recommendedName>
    </component>
    <component>
        <recommendedName>
            <fullName evidence="11">Phosphatidylserine decarboxylase beta chain</fullName>
        </recommendedName>
    </component>
</protein>
<keyword evidence="8 11" id="KW-0456">Lyase</keyword>
<name>A0A5J6MM26_9PROT</name>
<dbReference type="Pfam" id="PF02666">
    <property type="entry name" value="PS_Dcarbxylase"/>
    <property type="match status" value="1"/>
</dbReference>
<comment type="function">
    <text evidence="11">Catalyzes the formation of phosphatidylethanolamine (PtdEtn) from phosphatidylserine (PtdSer).</text>
</comment>
<dbReference type="RefSeq" id="WP_151178383.1">
    <property type="nucleotide sequence ID" value="NZ_CP042906.1"/>
</dbReference>
<dbReference type="NCBIfam" id="NF003679">
    <property type="entry name" value="PRK05305.1-3"/>
    <property type="match status" value="1"/>
</dbReference>
<dbReference type="GO" id="GO:0005886">
    <property type="term" value="C:plasma membrane"/>
    <property type="evidence" value="ECO:0007669"/>
    <property type="project" value="UniProtKB-SubCell"/>
</dbReference>
<evidence type="ECO:0000256" key="2">
    <source>
        <dbReference type="ARBA" id="ARBA00022516"/>
    </source>
</evidence>
<feature type="transmembrane region" description="Helical" evidence="12">
    <location>
        <begin position="33"/>
        <end position="66"/>
    </location>
</feature>
<keyword evidence="14" id="KW-1185">Reference proteome</keyword>
<dbReference type="KEGG" id="htq:FRZ44_35010"/>
<keyword evidence="4 11" id="KW-0443">Lipid metabolism</keyword>
<evidence type="ECO:0000256" key="6">
    <source>
        <dbReference type="ARBA" id="ARBA00023145"/>
    </source>
</evidence>
<dbReference type="InterPro" id="IPR033175">
    <property type="entry name" value="PSD-A"/>
</dbReference>
<dbReference type="EC" id="4.1.1.65" evidence="11"/>
<keyword evidence="7 11" id="KW-0594">Phospholipid biosynthesis</keyword>
<evidence type="ECO:0000256" key="4">
    <source>
        <dbReference type="ARBA" id="ARBA00023098"/>
    </source>
</evidence>
<dbReference type="EMBL" id="CP042906">
    <property type="protein sequence ID" value="QEX18197.1"/>
    <property type="molecule type" value="Genomic_DNA"/>
</dbReference>
<dbReference type="NCBIfam" id="NF003677">
    <property type="entry name" value="PRK05305.1-1"/>
    <property type="match status" value="1"/>
</dbReference>
<evidence type="ECO:0000256" key="7">
    <source>
        <dbReference type="ARBA" id="ARBA00023209"/>
    </source>
</evidence>
<dbReference type="PANTHER" id="PTHR35809:SF1">
    <property type="entry name" value="ARCHAETIDYLSERINE DECARBOXYLASE PROENZYME-RELATED"/>
    <property type="match status" value="1"/>
</dbReference>
<keyword evidence="3 11" id="KW-0210">Decarboxylase</keyword>
<keyword evidence="12" id="KW-1133">Transmembrane helix</keyword>
<keyword evidence="1 11" id="KW-1003">Cell membrane</keyword>
<gene>
    <name evidence="11 13" type="primary">psd</name>
    <name evidence="13" type="ORF">FRZ44_35010</name>
</gene>
<evidence type="ECO:0000256" key="10">
    <source>
        <dbReference type="ARBA" id="ARBA00023317"/>
    </source>
</evidence>
<feature type="site" description="Cleavage (non-hydrolytic); by autocatalysis" evidence="11">
    <location>
        <begin position="202"/>
        <end position="203"/>
    </location>
</feature>
<keyword evidence="9 11" id="KW-1208">Phospholipid metabolism</keyword>
<comment type="catalytic activity">
    <reaction evidence="11">
        <text>a 1,2-diacyl-sn-glycero-3-phospho-L-serine + H(+) = a 1,2-diacyl-sn-glycero-3-phosphoethanolamine + CO2</text>
        <dbReference type="Rhea" id="RHEA:20828"/>
        <dbReference type="ChEBI" id="CHEBI:15378"/>
        <dbReference type="ChEBI" id="CHEBI:16526"/>
        <dbReference type="ChEBI" id="CHEBI:57262"/>
        <dbReference type="ChEBI" id="CHEBI:64612"/>
        <dbReference type="EC" id="4.1.1.65"/>
    </reaction>
</comment>
<dbReference type="GO" id="GO:0004609">
    <property type="term" value="F:phosphatidylserine decarboxylase activity"/>
    <property type="evidence" value="ECO:0007669"/>
    <property type="project" value="UniProtKB-UniRule"/>
</dbReference>
<evidence type="ECO:0000256" key="5">
    <source>
        <dbReference type="ARBA" id="ARBA00023136"/>
    </source>
</evidence>
<comment type="subcellular location">
    <subcellularLocation>
        <location evidence="11">Cell membrane</location>
        <topology evidence="11">Peripheral membrane protein</topology>
    </subcellularLocation>
</comment>
<evidence type="ECO:0000256" key="12">
    <source>
        <dbReference type="SAM" id="Phobius"/>
    </source>
</evidence>
<dbReference type="InterPro" id="IPR003817">
    <property type="entry name" value="PS_Dcarbxylase"/>
</dbReference>
<evidence type="ECO:0000256" key="3">
    <source>
        <dbReference type="ARBA" id="ARBA00022793"/>
    </source>
</evidence>
<evidence type="ECO:0000256" key="1">
    <source>
        <dbReference type="ARBA" id="ARBA00022475"/>
    </source>
</evidence>
<dbReference type="OrthoDB" id="9790893at2"/>
<feature type="modified residue" description="Pyruvic acid (Ser); by autocatalysis" evidence="11">
    <location>
        <position position="203"/>
    </location>
</feature>
<reference evidence="13 14" key="1">
    <citation type="submission" date="2019-08" db="EMBL/GenBank/DDBJ databases">
        <title>Hyperibacter terrae gen. nov., sp. nov. and Hyperibacter viscosus sp. nov., two new members in the family Rhodospirillaceae isolated from the rhizosphere of Hypericum perforatum.</title>
        <authorList>
            <person name="Noviana Z."/>
        </authorList>
    </citation>
    <scope>NUCLEOTIDE SEQUENCE [LARGE SCALE GENOMIC DNA]</scope>
    <source>
        <strain evidence="13 14">R5913</strain>
    </source>
</reference>
<accession>A0A5J6MM26</accession>
<dbReference type="GO" id="GO:0006646">
    <property type="term" value="P:phosphatidylethanolamine biosynthetic process"/>
    <property type="evidence" value="ECO:0007669"/>
    <property type="project" value="UniProtKB-UniRule"/>
</dbReference>
<comment type="cofactor">
    <cofactor evidence="11">
        <name>pyruvate</name>
        <dbReference type="ChEBI" id="CHEBI:15361"/>
    </cofactor>
    <text evidence="11">Binds 1 pyruvoyl group covalently per subunit.</text>
</comment>